<organism evidence="12 13">
    <name type="scientific">Pararobbsia silviterrae</name>
    <dbReference type="NCBI Taxonomy" id="1792498"/>
    <lineage>
        <taxon>Bacteria</taxon>
        <taxon>Pseudomonadati</taxon>
        <taxon>Pseudomonadota</taxon>
        <taxon>Betaproteobacteria</taxon>
        <taxon>Burkholderiales</taxon>
        <taxon>Burkholderiaceae</taxon>
        <taxon>Pararobbsia</taxon>
    </lineage>
</organism>
<reference evidence="12 13" key="1">
    <citation type="submission" date="2018-10" db="EMBL/GenBank/DDBJ databases">
        <title>Robbsia sp. DHC34, isolated from soil.</title>
        <authorList>
            <person name="Gao Z.-H."/>
            <person name="Qiu L.-H."/>
        </authorList>
    </citation>
    <scope>NUCLEOTIDE SEQUENCE [LARGE SCALE GENOMIC DNA]</scope>
    <source>
        <strain evidence="12 13">DHC34</strain>
    </source>
</reference>
<dbReference type="InterPro" id="IPR001041">
    <property type="entry name" value="2Fe-2S_ferredoxin-type"/>
</dbReference>
<evidence type="ECO:0000259" key="11">
    <source>
        <dbReference type="PROSITE" id="PS51384"/>
    </source>
</evidence>
<feature type="domain" description="FAD-binding FR-type" evidence="11">
    <location>
        <begin position="3"/>
        <end position="107"/>
    </location>
</feature>
<keyword evidence="13" id="KW-1185">Reference proteome</keyword>
<dbReference type="GO" id="GO:0050660">
    <property type="term" value="F:flavin adenine dinucleotide binding"/>
    <property type="evidence" value="ECO:0007669"/>
    <property type="project" value="TreeGrafter"/>
</dbReference>
<dbReference type="PRINTS" id="PR00371">
    <property type="entry name" value="FPNCR"/>
</dbReference>
<dbReference type="PANTHER" id="PTHR47354:SF8">
    <property type="entry name" value="1,2-PHENYLACETYL-COA EPOXIDASE, SUBUNIT E"/>
    <property type="match status" value="1"/>
</dbReference>
<dbReference type="InterPro" id="IPR017927">
    <property type="entry name" value="FAD-bd_FR_type"/>
</dbReference>
<keyword evidence="5" id="KW-0274">FAD</keyword>
<proteinExistence type="predicted"/>
<evidence type="ECO:0000256" key="8">
    <source>
        <dbReference type="ARBA" id="ARBA00023014"/>
    </source>
</evidence>
<dbReference type="PROSITE" id="PS51085">
    <property type="entry name" value="2FE2S_FER_2"/>
    <property type="match status" value="1"/>
</dbReference>
<dbReference type="Gene3D" id="3.40.50.80">
    <property type="entry name" value="Nucleotide-binding domain of ferredoxin-NADP reductase (FNR) module"/>
    <property type="match status" value="1"/>
</dbReference>
<dbReference type="SUPFAM" id="SSF52343">
    <property type="entry name" value="Ferredoxin reductase-like, C-terminal NADP-linked domain"/>
    <property type="match status" value="1"/>
</dbReference>
<dbReference type="RefSeq" id="WP_121086595.1">
    <property type="nucleotide sequence ID" value="NZ_RBZU01000004.1"/>
</dbReference>
<evidence type="ECO:0000256" key="1">
    <source>
        <dbReference type="ARBA" id="ARBA00001974"/>
    </source>
</evidence>
<dbReference type="CDD" id="cd06214">
    <property type="entry name" value="PA_degradation_oxidoreductase_like"/>
    <property type="match status" value="1"/>
</dbReference>
<accession>A0A494Y337</accession>
<comment type="cofactor">
    <cofactor evidence="1">
        <name>FAD</name>
        <dbReference type="ChEBI" id="CHEBI:57692"/>
    </cofactor>
</comment>
<dbReference type="InterPro" id="IPR017938">
    <property type="entry name" value="Riboflavin_synthase-like_b-brl"/>
</dbReference>
<name>A0A494Y337_9BURK</name>
<evidence type="ECO:0000256" key="9">
    <source>
        <dbReference type="ARBA" id="ARBA00034078"/>
    </source>
</evidence>
<comment type="caution">
    <text evidence="12">The sequence shown here is derived from an EMBL/GenBank/DDBJ whole genome shotgun (WGS) entry which is preliminary data.</text>
</comment>
<dbReference type="PRINTS" id="PR00410">
    <property type="entry name" value="PHEHYDRXLASE"/>
</dbReference>
<evidence type="ECO:0000313" key="12">
    <source>
        <dbReference type="EMBL" id="RKP55873.1"/>
    </source>
</evidence>
<keyword evidence="6" id="KW-0560">Oxidoreductase</keyword>
<dbReference type="InterPro" id="IPR011884">
    <property type="entry name" value="PaaE"/>
</dbReference>
<keyword evidence="8" id="KW-0411">Iron-sulfur</keyword>
<dbReference type="NCBIfam" id="TIGR02160">
    <property type="entry name" value="PA_CoA_Oxy5"/>
    <property type="match status" value="1"/>
</dbReference>
<keyword evidence="7" id="KW-0408">Iron</keyword>
<dbReference type="GO" id="GO:0051537">
    <property type="term" value="F:2 iron, 2 sulfur cluster binding"/>
    <property type="evidence" value="ECO:0007669"/>
    <property type="project" value="UniProtKB-KW"/>
</dbReference>
<dbReference type="SUPFAM" id="SSF54292">
    <property type="entry name" value="2Fe-2S ferredoxin-like"/>
    <property type="match status" value="1"/>
</dbReference>
<dbReference type="InterPro" id="IPR001709">
    <property type="entry name" value="Flavoprot_Pyr_Nucl_cyt_Rdtase"/>
</dbReference>
<evidence type="ECO:0000256" key="2">
    <source>
        <dbReference type="ARBA" id="ARBA00022630"/>
    </source>
</evidence>
<dbReference type="AlphaFoldDB" id="A0A494Y337"/>
<keyword evidence="4" id="KW-0479">Metal-binding</keyword>
<dbReference type="PANTHER" id="PTHR47354">
    <property type="entry name" value="NADH OXIDOREDUCTASE HCR"/>
    <property type="match status" value="1"/>
</dbReference>
<evidence type="ECO:0000313" key="13">
    <source>
        <dbReference type="Proteomes" id="UP000270342"/>
    </source>
</evidence>
<dbReference type="InterPro" id="IPR036010">
    <property type="entry name" value="2Fe-2S_ferredoxin-like_sf"/>
</dbReference>
<dbReference type="GO" id="GO:0010124">
    <property type="term" value="P:phenylacetate catabolic process"/>
    <property type="evidence" value="ECO:0007669"/>
    <property type="project" value="InterPro"/>
</dbReference>
<dbReference type="Pfam" id="PF00970">
    <property type="entry name" value="FAD_binding_6"/>
    <property type="match status" value="1"/>
</dbReference>
<dbReference type="Gene3D" id="3.10.20.30">
    <property type="match status" value="1"/>
</dbReference>
<dbReference type="InterPro" id="IPR001433">
    <property type="entry name" value="OxRdtase_FAD/NAD-bd"/>
</dbReference>
<evidence type="ECO:0000259" key="10">
    <source>
        <dbReference type="PROSITE" id="PS51085"/>
    </source>
</evidence>
<gene>
    <name evidence="12" type="primary">paaK</name>
    <name evidence="12" type="ORF">D7S86_11755</name>
</gene>
<keyword evidence="2" id="KW-0285">Flavoprotein</keyword>
<dbReference type="Gene3D" id="2.40.30.10">
    <property type="entry name" value="Translation factors"/>
    <property type="match status" value="1"/>
</dbReference>
<dbReference type="GO" id="GO:0016491">
    <property type="term" value="F:oxidoreductase activity"/>
    <property type="evidence" value="ECO:0007669"/>
    <property type="project" value="UniProtKB-KW"/>
</dbReference>
<evidence type="ECO:0000256" key="6">
    <source>
        <dbReference type="ARBA" id="ARBA00023002"/>
    </source>
</evidence>
<dbReference type="InterPro" id="IPR012675">
    <property type="entry name" value="Beta-grasp_dom_sf"/>
</dbReference>
<dbReference type="CDD" id="cd00207">
    <property type="entry name" value="fer2"/>
    <property type="match status" value="1"/>
</dbReference>
<evidence type="ECO:0000256" key="5">
    <source>
        <dbReference type="ARBA" id="ARBA00022827"/>
    </source>
</evidence>
<dbReference type="InterPro" id="IPR050415">
    <property type="entry name" value="MRET"/>
</dbReference>
<evidence type="ECO:0000256" key="7">
    <source>
        <dbReference type="ARBA" id="ARBA00023004"/>
    </source>
</evidence>
<keyword evidence="3" id="KW-0001">2Fe-2S</keyword>
<dbReference type="Pfam" id="PF00111">
    <property type="entry name" value="Fer2"/>
    <property type="match status" value="1"/>
</dbReference>
<dbReference type="EMBL" id="RBZU01000004">
    <property type="protein sequence ID" value="RKP55873.1"/>
    <property type="molecule type" value="Genomic_DNA"/>
</dbReference>
<dbReference type="InterPro" id="IPR008333">
    <property type="entry name" value="Cbr1-like_FAD-bd_dom"/>
</dbReference>
<evidence type="ECO:0000256" key="3">
    <source>
        <dbReference type="ARBA" id="ARBA00022714"/>
    </source>
</evidence>
<dbReference type="PROSITE" id="PS51384">
    <property type="entry name" value="FAD_FR"/>
    <property type="match status" value="1"/>
</dbReference>
<protein>
    <submittedName>
        <fullName evidence="12">Phenylacetate-CoA oxygenase/reductase subunit PaaK</fullName>
    </submittedName>
</protein>
<comment type="cofactor">
    <cofactor evidence="9">
        <name>[2Fe-2S] cluster</name>
        <dbReference type="ChEBI" id="CHEBI:190135"/>
    </cofactor>
</comment>
<dbReference type="Proteomes" id="UP000270342">
    <property type="component" value="Unassembled WGS sequence"/>
</dbReference>
<evidence type="ECO:0000256" key="4">
    <source>
        <dbReference type="ARBA" id="ARBA00022723"/>
    </source>
</evidence>
<sequence>MNTHFYALRVRDVRPDTDDAVVVTFDLPDALAETFRFSAGQYLTLRQQVDGADLRRSYSICSGVDDRALSVAVRKVAGGAFSTWVNDALRVGDDIDVMPPQGTFHVSAPASGDDLHRGRAFLFIAAGSGITPILSIMKTVLAREPACRCTLIYGNRMQSTAMFKEEIEDLKNRYMTRVVLHHVFSREQTDTPLSSGRLDREKIARVLQTLVGVEAIDHAFICGPHQVNDEAEMALLDAGLASERIHIERFGAPPPVAGARAEPVRADVAPVARITIVRDGMHREIRFDKTDTSILDAASGAGLDMPFSCKSGVCCTCRAKLLRGEVRMDRNFALDKHELDAGFVLTCQAYPVTEEVVLSFDER</sequence>
<dbReference type="SUPFAM" id="SSF63380">
    <property type="entry name" value="Riboflavin synthase domain-like"/>
    <property type="match status" value="1"/>
</dbReference>
<dbReference type="GO" id="GO:0046872">
    <property type="term" value="F:metal ion binding"/>
    <property type="evidence" value="ECO:0007669"/>
    <property type="project" value="UniProtKB-KW"/>
</dbReference>
<dbReference type="InterPro" id="IPR039261">
    <property type="entry name" value="FNR_nucleotide-bd"/>
</dbReference>
<feature type="domain" description="2Fe-2S ferredoxin-type" evidence="10">
    <location>
        <begin position="272"/>
        <end position="363"/>
    </location>
</feature>
<dbReference type="OrthoDB" id="9796486at2"/>
<dbReference type="Pfam" id="PF00175">
    <property type="entry name" value="NAD_binding_1"/>
    <property type="match status" value="1"/>
</dbReference>